<dbReference type="PANTHER" id="PTHR46585">
    <property type="entry name" value="INTEGRASE CORE DOMAIN CONTAINING PROTEIN"/>
    <property type="match status" value="1"/>
</dbReference>
<accession>A0AAE1GYE9</accession>
<dbReference type="GO" id="GO:0015074">
    <property type="term" value="P:DNA integration"/>
    <property type="evidence" value="ECO:0007669"/>
    <property type="project" value="InterPro"/>
</dbReference>
<evidence type="ECO:0000256" key="1">
    <source>
        <dbReference type="SAM" id="MobiDB-lite"/>
    </source>
</evidence>
<dbReference type="PANTHER" id="PTHR46585:SF1">
    <property type="entry name" value="CHROMO DOMAIN-CONTAINING PROTEIN"/>
    <property type="match status" value="1"/>
</dbReference>
<dbReference type="Pfam" id="PF00665">
    <property type="entry name" value="rve"/>
    <property type="match status" value="1"/>
</dbReference>
<dbReference type="InterPro" id="IPR012337">
    <property type="entry name" value="RNaseH-like_sf"/>
</dbReference>
<feature type="compositionally biased region" description="Basic residues" evidence="1">
    <location>
        <begin position="572"/>
        <end position="591"/>
    </location>
</feature>
<dbReference type="SUPFAM" id="SSF53098">
    <property type="entry name" value="Ribonuclease H-like"/>
    <property type="match status" value="1"/>
</dbReference>
<evidence type="ECO:0000313" key="3">
    <source>
        <dbReference type="EMBL" id="KAK3911153.1"/>
    </source>
</evidence>
<dbReference type="PROSITE" id="PS50994">
    <property type="entry name" value="INTEGRASE"/>
    <property type="match status" value="1"/>
</dbReference>
<sequence>MSGNLGDVYHEPADPASYGTAWKLWDATGEKKEKITEYLQGEDAYTLHKPARRHFPRNVTYADNIDESWQTDLSDFQSLKKDNDGFSYILCVIDVFSRFAWAVPLKDKSAPSIIKGFQTIFKTTDRRPTRLFSDKGKEYINKTFQKFLKENNITYIHTHNPDIKCSIVERWQRTIKSKLFKRFTYTEKYRYVDGLLDDIVDAYNHTFHRSIKMRPVDVTPDRILSRMDFYMFLPSNASPEVYPDNTTCHFKTELEQRMDLHGHWQAALIELHYPNTIAPVVQGDNDISLVTDNIIDTVSARPGSFNSTFEFLTAIENALKALADDSGKETKYFVLLPDQRLRFLPFDVDEKTKVHFSPRLALQLGLPHAGPYPANEEICGVKPIDISLGVPSQMFIYMDVLEEQIVGHTRAPLLRTVPVDTKAQYGSMTVVHFDHPIYFDLRTKSFDTLEIYIKDHAGRNVPFDFGTTMTRQDHITEYYLRQAGGGQYYAGSSYQKGHGIGSWLGGLLRTVLPLLKSGATAVGREAARAGAHVLADVASGDPIADSAKRHAGEAVQNLKRRAAAAMSGSGRSIKRKRLAPKRHSAAKARSRRSHTPDYFTCQWIVLSPLANFDSATTIELEAPGVGYAYLDPAHMLLYIKQKIVNADGSDITAADNSDATLVNYGLHAQFCQIDASINGTVISQSSMTYPWRAYIEAFLNYDKAAKDTHLQQRMWHEDTAGHHDSLDSNQNLGLAWRRSRTKLSREFEMMGPLHLDICNTDRLLLNNCTLRVKLTRSRDAFALMITEKIKLLDVKLYVRRVNISPSVLLAHAQAPEKSPAKYPVNRVDIKTVTIAQGMHSRTIDNLFMNQLPQRVIIGFVDTRAYNGDYGRNPYNFQHFHLNYLQLHVDGQAVPSHPLTSDFSKDLYMECYNTLFSGTGIHWKDEGNGISWSDYPKGNTLFVFDLSPDLSASEPHWNLQRQGTMRLDLRFAEPLAQPINCVVYAEFQNLIEIDKDRNVIVDYSV</sequence>
<dbReference type="InterPro" id="IPR001584">
    <property type="entry name" value="Integrase_cat-core"/>
</dbReference>
<reference evidence="3" key="2">
    <citation type="journal article" date="2023" name="BMC Genomics">
        <title>Pest status, molecular evolution, and epigenetic factors derived from the genome assembly of Frankliniella fusca, a thysanopteran phytovirus vector.</title>
        <authorList>
            <person name="Catto M.A."/>
            <person name="Labadie P.E."/>
            <person name="Jacobson A.L."/>
            <person name="Kennedy G.G."/>
            <person name="Srinivasan R."/>
            <person name="Hunt B.G."/>
        </authorList>
    </citation>
    <scope>NUCLEOTIDE SEQUENCE</scope>
    <source>
        <strain evidence="3">PL_HMW_Pooled</strain>
    </source>
</reference>
<keyword evidence="4" id="KW-1185">Reference proteome</keyword>
<name>A0AAE1GYE9_9NEOP</name>
<comment type="caution">
    <text evidence="3">The sequence shown here is derived from an EMBL/GenBank/DDBJ whole genome shotgun (WGS) entry which is preliminary data.</text>
</comment>
<dbReference type="EMBL" id="JAHWGI010000238">
    <property type="protein sequence ID" value="KAK3911153.1"/>
    <property type="molecule type" value="Genomic_DNA"/>
</dbReference>
<dbReference type="Proteomes" id="UP001219518">
    <property type="component" value="Unassembled WGS sequence"/>
</dbReference>
<evidence type="ECO:0000259" key="2">
    <source>
        <dbReference type="PROSITE" id="PS50994"/>
    </source>
</evidence>
<dbReference type="Gene3D" id="3.30.420.10">
    <property type="entry name" value="Ribonuclease H-like superfamily/Ribonuclease H"/>
    <property type="match status" value="1"/>
</dbReference>
<organism evidence="3 4">
    <name type="scientific">Frankliniella fusca</name>
    <dbReference type="NCBI Taxonomy" id="407009"/>
    <lineage>
        <taxon>Eukaryota</taxon>
        <taxon>Metazoa</taxon>
        <taxon>Ecdysozoa</taxon>
        <taxon>Arthropoda</taxon>
        <taxon>Hexapoda</taxon>
        <taxon>Insecta</taxon>
        <taxon>Pterygota</taxon>
        <taxon>Neoptera</taxon>
        <taxon>Paraneoptera</taxon>
        <taxon>Thysanoptera</taxon>
        <taxon>Terebrantia</taxon>
        <taxon>Thripoidea</taxon>
        <taxon>Thripidae</taxon>
        <taxon>Frankliniella</taxon>
    </lineage>
</organism>
<dbReference type="GO" id="GO:0003676">
    <property type="term" value="F:nucleic acid binding"/>
    <property type="evidence" value="ECO:0007669"/>
    <property type="project" value="InterPro"/>
</dbReference>
<evidence type="ECO:0000313" key="4">
    <source>
        <dbReference type="Proteomes" id="UP001219518"/>
    </source>
</evidence>
<dbReference type="InterPro" id="IPR036397">
    <property type="entry name" value="RNaseH_sf"/>
</dbReference>
<feature type="region of interest" description="Disordered" evidence="1">
    <location>
        <begin position="564"/>
        <end position="591"/>
    </location>
</feature>
<proteinExistence type="predicted"/>
<protein>
    <recommendedName>
        <fullName evidence="2">Integrase catalytic domain-containing protein</fullName>
    </recommendedName>
</protein>
<feature type="domain" description="Integrase catalytic" evidence="2">
    <location>
        <begin position="52"/>
        <end position="228"/>
    </location>
</feature>
<gene>
    <name evidence="3" type="ORF">KUF71_020855</name>
</gene>
<reference evidence="3" key="1">
    <citation type="submission" date="2021-07" db="EMBL/GenBank/DDBJ databases">
        <authorList>
            <person name="Catto M.A."/>
            <person name="Jacobson A."/>
            <person name="Kennedy G."/>
            <person name="Labadie P."/>
            <person name="Hunt B.G."/>
            <person name="Srinivasan R."/>
        </authorList>
    </citation>
    <scope>NUCLEOTIDE SEQUENCE</scope>
    <source>
        <strain evidence="3">PL_HMW_Pooled</strain>
        <tissue evidence="3">Head</tissue>
    </source>
</reference>
<dbReference type="AlphaFoldDB" id="A0AAE1GYE9"/>